<dbReference type="InterPro" id="IPR002513">
    <property type="entry name" value="Tn3_Tnp_DDE_dom"/>
</dbReference>
<accession>A0ABQ2V4A1</accession>
<keyword evidence="4" id="KW-1185">Reference proteome</keyword>
<evidence type="ECO:0000256" key="1">
    <source>
        <dbReference type="SAM" id="MobiDB-lite"/>
    </source>
</evidence>
<feature type="compositionally biased region" description="Acidic residues" evidence="1">
    <location>
        <begin position="276"/>
        <end position="291"/>
    </location>
</feature>
<dbReference type="EMBL" id="BMRP01000010">
    <property type="protein sequence ID" value="GGU64656.1"/>
    <property type="molecule type" value="Genomic_DNA"/>
</dbReference>
<evidence type="ECO:0000259" key="2">
    <source>
        <dbReference type="Pfam" id="PF01526"/>
    </source>
</evidence>
<dbReference type="Pfam" id="PF01526">
    <property type="entry name" value="DDE_Tnp_Tn3"/>
    <property type="match status" value="1"/>
</dbReference>
<comment type="caution">
    <text evidence="3">The sequence shown here is derived from an EMBL/GenBank/DDBJ whole genome shotgun (WGS) entry which is preliminary data.</text>
</comment>
<feature type="region of interest" description="Disordered" evidence="1">
    <location>
        <begin position="267"/>
        <end position="291"/>
    </location>
</feature>
<name>A0ABQ2V4A1_9ACTN</name>
<gene>
    <name evidence="3" type="ORF">GCM10010211_32140</name>
</gene>
<organism evidence="3 4">
    <name type="scientific">Streptomyces albospinus</name>
    <dbReference type="NCBI Taxonomy" id="285515"/>
    <lineage>
        <taxon>Bacteria</taxon>
        <taxon>Bacillati</taxon>
        <taxon>Actinomycetota</taxon>
        <taxon>Actinomycetes</taxon>
        <taxon>Kitasatosporales</taxon>
        <taxon>Streptomycetaceae</taxon>
        <taxon>Streptomyces</taxon>
    </lineage>
</organism>
<dbReference type="Proteomes" id="UP000654471">
    <property type="component" value="Unassembled WGS sequence"/>
</dbReference>
<evidence type="ECO:0000313" key="4">
    <source>
        <dbReference type="Proteomes" id="UP000654471"/>
    </source>
</evidence>
<proteinExistence type="predicted"/>
<sequence>MVVPGTPRDSLHILDALLNLDAGVRQEMVATDNASYSDMVFELFSMLGYNCSPRFRDLADQRFRRAELPGMAGGDYGVLEPLARNRVNLGKVVTHWPDMLRVAGSLVTGQVRADDLLRMFGREGRPTPLGTAFAEYGRIAKTLHLLRVVDPVDDTYRRQMNRQLTVQESRHKLARDICHGKRGQIMQAYRTGQEDQLGALGLVLNAAVLWTTRCLDAAVDQLRALPTEEREHQVLDEDIARLSPLKHRNLNLLGRYSFTASVPAAGALRPLRDPDVPELDEDDDGDGDGPD</sequence>
<reference evidence="4" key="1">
    <citation type="journal article" date="2019" name="Int. J. Syst. Evol. Microbiol.">
        <title>The Global Catalogue of Microorganisms (GCM) 10K type strain sequencing project: providing services to taxonomists for standard genome sequencing and annotation.</title>
        <authorList>
            <consortium name="The Broad Institute Genomics Platform"/>
            <consortium name="The Broad Institute Genome Sequencing Center for Infectious Disease"/>
            <person name="Wu L."/>
            <person name="Ma J."/>
        </authorList>
    </citation>
    <scope>NUCLEOTIDE SEQUENCE [LARGE SCALE GENOMIC DNA]</scope>
    <source>
        <strain evidence="4">JCM 3399</strain>
    </source>
</reference>
<feature type="domain" description="Tn3 transposase DDE" evidence="2">
    <location>
        <begin position="2"/>
        <end position="256"/>
    </location>
</feature>
<evidence type="ECO:0000313" key="3">
    <source>
        <dbReference type="EMBL" id="GGU64656.1"/>
    </source>
</evidence>
<protein>
    <recommendedName>
        <fullName evidence="2">Tn3 transposase DDE domain-containing protein</fullName>
    </recommendedName>
</protein>